<gene>
    <name evidence="2" type="ORF">AQPW35_08180</name>
</gene>
<dbReference type="OrthoDB" id="9802676at2"/>
<dbReference type="InterPro" id="IPR016193">
    <property type="entry name" value="Cytidine_deaminase-like"/>
</dbReference>
<evidence type="ECO:0000259" key="1">
    <source>
        <dbReference type="PROSITE" id="PS51747"/>
    </source>
</evidence>
<reference evidence="3" key="1">
    <citation type="submission" date="2019-03" db="EMBL/GenBank/DDBJ databases">
        <title>Aquabacterium pictum sp.nov., the first bacteriochlorophyll a-containing freshwater bacterium in the genus Aquabacterium of the class Betaproteobacteria.</title>
        <authorList>
            <person name="Hirose S."/>
            <person name="Tank M."/>
            <person name="Hara E."/>
            <person name="Tamaki H."/>
            <person name="Takaichi S."/>
            <person name="Haruta S."/>
            <person name="Hanada S."/>
        </authorList>
    </citation>
    <scope>NUCLEOTIDE SEQUENCE [LARGE SCALE GENOMIC DNA]</scope>
    <source>
        <strain evidence="3">W35</strain>
    </source>
</reference>
<organism evidence="2 3">
    <name type="scientific">Pseudaquabacterium pictum</name>
    <dbReference type="NCBI Taxonomy" id="2315236"/>
    <lineage>
        <taxon>Bacteria</taxon>
        <taxon>Pseudomonadati</taxon>
        <taxon>Pseudomonadota</taxon>
        <taxon>Betaproteobacteria</taxon>
        <taxon>Burkholderiales</taxon>
        <taxon>Sphaerotilaceae</taxon>
        <taxon>Pseudaquabacterium</taxon>
    </lineage>
</organism>
<protein>
    <submittedName>
        <fullName evidence="2">tRNA-specific adenosine deaminase</fullName>
    </submittedName>
</protein>
<dbReference type="SUPFAM" id="SSF53927">
    <property type="entry name" value="Cytidine deaminase-like"/>
    <property type="match status" value="1"/>
</dbReference>
<dbReference type="PANTHER" id="PTHR11079">
    <property type="entry name" value="CYTOSINE DEAMINASE FAMILY MEMBER"/>
    <property type="match status" value="1"/>
</dbReference>
<sequence length="175" mass="18692">MHDTRTNPTADQIATHLRAANAVAAQALAAGHHPFGAVLVAADHATVLLRQGNVDAVNHAEAVLAREAARLYTPEVLWGCTLYTTVEPCAMCAGTQYWAHIGRVVYGMSEARLLAMTGNHAENPTLDLPCRDLFARGQKAVDVIGPVAAVETEIAALHQDFWRRSRGAAHPGDSP</sequence>
<dbReference type="GO" id="GO:0052717">
    <property type="term" value="F:tRNA-specific adenosine-34 deaminase activity"/>
    <property type="evidence" value="ECO:0007669"/>
    <property type="project" value="TreeGrafter"/>
</dbReference>
<proteinExistence type="predicted"/>
<dbReference type="Pfam" id="PF00383">
    <property type="entry name" value="dCMP_cyt_deam_1"/>
    <property type="match status" value="1"/>
</dbReference>
<evidence type="ECO:0000313" key="2">
    <source>
        <dbReference type="EMBL" id="GCL61737.1"/>
    </source>
</evidence>
<accession>A0A480AMY5</accession>
<dbReference type="EMBL" id="BJCL01000002">
    <property type="protein sequence ID" value="GCL61737.1"/>
    <property type="molecule type" value="Genomic_DNA"/>
</dbReference>
<dbReference type="GO" id="GO:0002100">
    <property type="term" value="P:tRNA wobble adenosine to inosine editing"/>
    <property type="evidence" value="ECO:0007669"/>
    <property type="project" value="TreeGrafter"/>
</dbReference>
<keyword evidence="3" id="KW-1185">Reference proteome</keyword>
<dbReference type="Proteomes" id="UP000301751">
    <property type="component" value="Unassembled WGS sequence"/>
</dbReference>
<dbReference type="RefSeq" id="WP_137731514.1">
    <property type="nucleotide sequence ID" value="NZ_BJCL01000002.1"/>
</dbReference>
<dbReference type="CDD" id="cd01285">
    <property type="entry name" value="nucleoside_deaminase"/>
    <property type="match status" value="1"/>
</dbReference>
<dbReference type="AlphaFoldDB" id="A0A480AMY5"/>
<feature type="domain" description="CMP/dCMP-type deaminase" evidence="1">
    <location>
        <begin position="11"/>
        <end position="121"/>
    </location>
</feature>
<evidence type="ECO:0000313" key="3">
    <source>
        <dbReference type="Proteomes" id="UP000301751"/>
    </source>
</evidence>
<dbReference type="InterPro" id="IPR002125">
    <property type="entry name" value="CMP_dCMP_dom"/>
</dbReference>
<name>A0A480AMY5_9BURK</name>
<comment type="caution">
    <text evidence="2">The sequence shown here is derived from an EMBL/GenBank/DDBJ whole genome shotgun (WGS) entry which is preliminary data.</text>
</comment>
<dbReference type="PROSITE" id="PS51747">
    <property type="entry name" value="CYT_DCMP_DEAMINASES_2"/>
    <property type="match status" value="1"/>
</dbReference>
<dbReference type="Gene3D" id="3.40.140.10">
    <property type="entry name" value="Cytidine Deaminase, domain 2"/>
    <property type="match status" value="1"/>
</dbReference>
<dbReference type="PANTHER" id="PTHR11079:SF202">
    <property type="entry name" value="TRNA-SPECIFIC ADENOSINE DEAMINASE"/>
    <property type="match status" value="1"/>
</dbReference>